<dbReference type="EMBL" id="JAENJO010000002">
    <property type="protein sequence ID" value="KAG8203827.1"/>
    <property type="molecule type" value="Genomic_DNA"/>
</dbReference>
<evidence type="ECO:0000313" key="2">
    <source>
        <dbReference type="Proteomes" id="UP000742417"/>
    </source>
</evidence>
<proteinExistence type="predicted"/>
<name>A0ACB7FR71_9ASCO</name>
<gene>
    <name evidence="1" type="ORF">GWM34_00975</name>
</gene>
<evidence type="ECO:0000313" key="1">
    <source>
        <dbReference type="EMBL" id="KAG8203827.1"/>
    </source>
</evidence>
<organism evidence="1 2">
    <name type="scientific">Candida africana</name>
    <dbReference type="NCBI Taxonomy" id="241526"/>
    <lineage>
        <taxon>Eukaryota</taxon>
        <taxon>Fungi</taxon>
        <taxon>Dikarya</taxon>
        <taxon>Ascomycota</taxon>
        <taxon>Saccharomycotina</taxon>
        <taxon>Pichiomycetes</taxon>
        <taxon>Debaryomycetaceae</taxon>
        <taxon>Candida/Lodderomyces clade</taxon>
        <taxon>Candida</taxon>
    </lineage>
</organism>
<protein>
    <submittedName>
        <fullName evidence="1">Uncharacterized protein</fullName>
    </submittedName>
</protein>
<reference evidence="1" key="1">
    <citation type="submission" date="2020-12" db="EMBL/GenBank/DDBJ databases">
        <title>Draft Genome of Candida africana.</title>
        <authorList>
            <person name="Ayanbimpe G.M."/>
            <person name="Enweani I.B."/>
            <person name="Aguiyi J.C."/>
            <person name="Nnadi U.P."/>
            <person name="Izam Y."/>
            <person name="Ubani A."/>
            <person name="Ngene A.C."/>
        </authorList>
    </citation>
    <scope>NUCLEOTIDE SEQUENCE</scope>
    <source>
        <strain evidence="1">CEC4854</strain>
    </source>
</reference>
<keyword evidence="2" id="KW-1185">Reference proteome</keyword>
<sequence>MFQDYDEFYRNYNQMETETDYDEFKQSHKPLRRQNSWTSMDLTLNNLSDIPIFSAADLEQSNDISTSELSDEVNDEKEVEVEDVGDHSNEVSVRLRNAIRERRQNSF</sequence>
<feature type="non-terminal residue" evidence="1">
    <location>
        <position position="1"/>
    </location>
</feature>
<dbReference type="Proteomes" id="UP000742417">
    <property type="component" value="Unassembled WGS sequence"/>
</dbReference>
<comment type="caution">
    <text evidence="1">The sequence shown here is derived from an EMBL/GenBank/DDBJ whole genome shotgun (WGS) entry which is preliminary data.</text>
</comment>
<accession>A0ACB7FR71</accession>